<dbReference type="PANTHER" id="PTHR10110:SF86">
    <property type="entry name" value="SODIUM_HYDROGEN EXCHANGER 7"/>
    <property type="match status" value="1"/>
</dbReference>
<organism evidence="12 13">
    <name type="scientific">Cohnella yongneupensis</name>
    <dbReference type="NCBI Taxonomy" id="425006"/>
    <lineage>
        <taxon>Bacteria</taxon>
        <taxon>Bacillati</taxon>
        <taxon>Bacillota</taxon>
        <taxon>Bacilli</taxon>
        <taxon>Bacillales</taxon>
        <taxon>Paenibacillaceae</taxon>
        <taxon>Cohnella</taxon>
    </lineage>
</organism>
<evidence type="ECO:0000256" key="8">
    <source>
        <dbReference type="ARBA" id="ARBA00023136"/>
    </source>
</evidence>
<sequence>MEVFIIILMLLVMIGVSNVAHRFVPFIPVPLFQIALGALLAIVPIGVHLHLEPELFFILFIAPLLYNDGKHMPRGELWRLRAPILLLAIGLVFITVCVVGYSIHWLIPSIPLAASFGLAAILSPTDAVAVGALAGRIHLPQSLMRLLEGEALMNDASGLVAFKFAIAAAVTGYFSLPKASLSFVVISIGGLLIGVFVAFLIIGVRQLLRRAGLEDETMHMLLQILTPFLLFLIAEELGVSGILAAVAGGVIHAIENERLAFAMPNLKSVSEPTWSVILFLLNGLVFVLLGLQIPGVSRTIIIDPAFDNFKVFGFAVILYMMLLVLRFVWTYLFSRGGRWFGKRSGEIPSIRILTLTTISGVRGAVTLAGAFSIPLVLDNGDPFPQRDLIIFLAAIVILLSLLTASIVLPLLAKKKTAPDEVEKERMERQWQIEVMSAAVRTLRKSSHADNESAVNSVISYYKLMMHQLGQKGGNAKRLSRNRKEETEIRLQAINIEREFINDRLDNGQVRREHAAYYYNILDQIDLILANKLELGKVIARTLWRRLKNLALAFMNKPVAVSRFNASDRIALRSLRMQCTQAVVESLSERCANRTDEASEVVLDDYRQMLDSMSRFGNGSNSEKDSAFDECRRELHWIAVQAERDAVQKLFEQGEITRDVASYLRSAIRNREASLVELEEIGG</sequence>
<evidence type="ECO:0000313" key="12">
    <source>
        <dbReference type="EMBL" id="MFC5530295.1"/>
    </source>
</evidence>
<keyword evidence="4 10" id="KW-0812">Transmembrane</keyword>
<dbReference type="InterPro" id="IPR018422">
    <property type="entry name" value="Cation/H_exchanger_CPA1"/>
</dbReference>
<evidence type="ECO:0000256" key="1">
    <source>
        <dbReference type="ARBA" id="ARBA00004651"/>
    </source>
</evidence>
<feature type="transmembrane region" description="Helical" evidence="10">
    <location>
        <begin position="182"/>
        <end position="204"/>
    </location>
</feature>
<keyword evidence="13" id="KW-1185">Reference proteome</keyword>
<accession>A0ABW0QZT5</accession>
<dbReference type="Pfam" id="PF00999">
    <property type="entry name" value="Na_H_Exchanger"/>
    <property type="match status" value="1"/>
</dbReference>
<feature type="transmembrane region" description="Helical" evidence="10">
    <location>
        <begin position="225"/>
        <end position="254"/>
    </location>
</feature>
<evidence type="ECO:0000313" key="13">
    <source>
        <dbReference type="Proteomes" id="UP001596108"/>
    </source>
</evidence>
<dbReference type="InterPro" id="IPR006153">
    <property type="entry name" value="Cation/H_exchanger_TM"/>
</dbReference>
<proteinExistence type="inferred from homology"/>
<protein>
    <submittedName>
        <fullName evidence="12">Na+/H+ antiporter</fullName>
    </submittedName>
</protein>
<keyword evidence="9 10" id="KW-0739">Sodium transport</keyword>
<feature type="transmembrane region" description="Helical" evidence="10">
    <location>
        <begin position="156"/>
        <end position="176"/>
    </location>
</feature>
<name>A0ABW0QZT5_9BACL</name>
<keyword evidence="6 10" id="KW-0915">Sodium</keyword>
<feature type="transmembrane region" description="Helical" evidence="10">
    <location>
        <begin position="352"/>
        <end position="377"/>
    </location>
</feature>
<evidence type="ECO:0000256" key="2">
    <source>
        <dbReference type="ARBA" id="ARBA00022448"/>
    </source>
</evidence>
<feature type="transmembrane region" description="Helical" evidence="10">
    <location>
        <begin position="113"/>
        <end position="135"/>
    </location>
</feature>
<keyword evidence="3 10" id="KW-1003">Cell membrane</keyword>
<evidence type="ECO:0000256" key="7">
    <source>
        <dbReference type="ARBA" id="ARBA00023065"/>
    </source>
</evidence>
<evidence type="ECO:0000256" key="5">
    <source>
        <dbReference type="ARBA" id="ARBA00022989"/>
    </source>
</evidence>
<keyword evidence="8 10" id="KW-0472">Membrane</keyword>
<gene>
    <name evidence="12" type="ORF">ACFPQ4_12730</name>
</gene>
<reference evidence="13" key="1">
    <citation type="journal article" date="2019" name="Int. J. Syst. Evol. Microbiol.">
        <title>The Global Catalogue of Microorganisms (GCM) 10K type strain sequencing project: providing services to taxonomists for standard genome sequencing and annotation.</title>
        <authorList>
            <consortium name="The Broad Institute Genomics Platform"/>
            <consortium name="The Broad Institute Genome Sequencing Center for Infectious Disease"/>
            <person name="Wu L."/>
            <person name="Ma J."/>
        </authorList>
    </citation>
    <scope>NUCLEOTIDE SEQUENCE [LARGE SCALE GENOMIC DNA]</scope>
    <source>
        <strain evidence="13">CGMCC 1.18578</strain>
    </source>
</reference>
<dbReference type="PANTHER" id="PTHR10110">
    <property type="entry name" value="SODIUM/HYDROGEN EXCHANGER"/>
    <property type="match status" value="1"/>
</dbReference>
<dbReference type="InterPro" id="IPR004705">
    <property type="entry name" value="Cation/H_exchanger_CPA1_bac"/>
</dbReference>
<evidence type="ECO:0000256" key="3">
    <source>
        <dbReference type="ARBA" id="ARBA00022475"/>
    </source>
</evidence>
<feature type="transmembrane region" description="Helical" evidence="10">
    <location>
        <begin position="85"/>
        <end position="107"/>
    </location>
</feature>
<evidence type="ECO:0000256" key="10">
    <source>
        <dbReference type="RuleBase" id="RU366002"/>
    </source>
</evidence>
<keyword evidence="7 10" id="KW-0406">Ion transport</keyword>
<keyword evidence="5 10" id="KW-1133">Transmembrane helix</keyword>
<keyword evidence="10" id="KW-0050">Antiport</keyword>
<comment type="caution">
    <text evidence="12">The sequence shown here is derived from an EMBL/GenBank/DDBJ whole genome shotgun (WGS) entry which is preliminary data.</text>
</comment>
<evidence type="ECO:0000256" key="9">
    <source>
        <dbReference type="ARBA" id="ARBA00023201"/>
    </source>
</evidence>
<dbReference type="RefSeq" id="WP_378112234.1">
    <property type="nucleotide sequence ID" value="NZ_JBHSNC010000038.1"/>
</dbReference>
<feature type="transmembrane region" description="Helical" evidence="10">
    <location>
        <begin position="389"/>
        <end position="412"/>
    </location>
</feature>
<comment type="similarity">
    <text evidence="10">Belongs to the monovalent cation:proton antiporter 1 (CPA1) transporter (TC 2.A.36) family.</text>
</comment>
<keyword evidence="2 10" id="KW-0813">Transport</keyword>
<comment type="caution">
    <text evidence="10">Lacks conserved residue(s) required for the propagation of feature annotation.</text>
</comment>
<feature type="transmembrane region" description="Helical" evidence="10">
    <location>
        <begin position="274"/>
        <end position="291"/>
    </location>
</feature>
<evidence type="ECO:0000259" key="11">
    <source>
        <dbReference type="Pfam" id="PF00999"/>
    </source>
</evidence>
<feature type="transmembrane region" description="Helical" evidence="10">
    <location>
        <begin position="311"/>
        <end position="332"/>
    </location>
</feature>
<evidence type="ECO:0000256" key="4">
    <source>
        <dbReference type="ARBA" id="ARBA00022692"/>
    </source>
</evidence>
<dbReference type="Gene3D" id="6.10.140.1330">
    <property type="match status" value="1"/>
</dbReference>
<feature type="transmembrane region" description="Helical" evidence="10">
    <location>
        <begin position="32"/>
        <end position="65"/>
    </location>
</feature>
<comment type="subcellular location">
    <subcellularLocation>
        <location evidence="1 10">Cell membrane</location>
        <topology evidence="1 10">Multi-pass membrane protein</topology>
    </subcellularLocation>
</comment>
<comment type="function">
    <text evidence="10">Na(+)/H(+) antiporter that extrudes sodium in exchange for external protons.</text>
</comment>
<feature type="domain" description="Cation/H+ exchanger transmembrane" evidence="11">
    <location>
        <begin position="11"/>
        <end position="413"/>
    </location>
</feature>
<evidence type="ECO:0000256" key="6">
    <source>
        <dbReference type="ARBA" id="ARBA00023053"/>
    </source>
</evidence>
<dbReference type="Proteomes" id="UP001596108">
    <property type="component" value="Unassembled WGS sequence"/>
</dbReference>
<dbReference type="EMBL" id="JBHSNC010000038">
    <property type="protein sequence ID" value="MFC5530295.1"/>
    <property type="molecule type" value="Genomic_DNA"/>
</dbReference>
<dbReference type="NCBIfam" id="TIGR00831">
    <property type="entry name" value="a_cpa1"/>
    <property type="match status" value="1"/>
</dbReference>